<dbReference type="Pfam" id="PF02954">
    <property type="entry name" value="HTH_8"/>
    <property type="match status" value="1"/>
</dbReference>
<dbReference type="AlphaFoldDB" id="A0A3A4NES9"/>
<reference evidence="3 4" key="1">
    <citation type="journal article" date="2017" name="ISME J.">
        <title>Energy and carbon metabolisms in a deep terrestrial subsurface fluid microbial community.</title>
        <authorList>
            <person name="Momper L."/>
            <person name="Jungbluth S.P."/>
            <person name="Lee M.D."/>
            <person name="Amend J.P."/>
        </authorList>
    </citation>
    <scope>NUCLEOTIDE SEQUENCE [LARGE SCALE GENOMIC DNA]</scope>
    <source>
        <strain evidence="3">SURF_5</strain>
    </source>
</reference>
<dbReference type="GO" id="GO:0043565">
    <property type="term" value="F:sequence-specific DNA binding"/>
    <property type="evidence" value="ECO:0007669"/>
    <property type="project" value="InterPro"/>
</dbReference>
<gene>
    <name evidence="3" type="ORF">C4520_17180</name>
</gene>
<sequence length="129" mass="14703">MGHHDFLGFRSRALILGTATEKEIAAREHLSAIRLIAHKGKSTPAHQVRRTRRRREAKMSDQDVVEFRLRQADAAADQRIKTLDEIEKEHIMSVLEKCGGRKGEAAKLLGIDRKTLFRKVKALKPEQNI</sequence>
<dbReference type="Gene3D" id="1.10.10.60">
    <property type="entry name" value="Homeodomain-like"/>
    <property type="match status" value="1"/>
</dbReference>
<comment type="caution">
    <text evidence="3">The sequence shown here is derived from an EMBL/GenBank/DDBJ whole genome shotgun (WGS) entry which is preliminary data.</text>
</comment>
<feature type="region of interest" description="Disordered" evidence="1">
    <location>
        <begin position="41"/>
        <end position="60"/>
    </location>
</feature>
<feature type="domain" description="DNA binding HTH" evidence="2">
    <location>
        <begin position="82"/>
        <end position="122"/>
    </location>
</feature>
<organism evidence="3 4">
    <name type="scientific">Abyssobacteria bacterium (strain SURF_5)</name>
    <dbReference type="NCBI Taxonomy" id="2093360"/>
    <lineage>
        <taxon>Bacteria</taxon>
        <taxon>Pseudomonadati</taxon>
        <taxon>Candidatus Hydrogenedentota</taxon>
        <taxon>Candidatus Abyssobacteria</taxon>
    </lineage>
</organism>
<dbReference type="EMBL" id="QZKU01000117">
    <property type="protein sequence ID" value="RJP17235.1"/>
    <property type="molecule type" value="Genomic_DNA"/>
</dbReference>
<dbReference type="InterPro" id="IPR002197">
    <property type="entry name" value="HTH_Fis"/>
</dbReference>
<dbReference type="PRINTS" id="PR01590">
    <property type="entry name" value="HTHFIS"/>
</dbReference>
<name>A0A3A4NES9_ABYX5</name>
<dbReference type="Proteomes" id="UP000265882">
    <property type="component" value="Unassembled WGS sequence"/>
</dbReference>
<dbReference type="InterPro" id="IPR009057">
    <property type="entry name" value="Homeodomain-like_sf"/>
</dbReference>
<feature type="compositionally biased region" description="Basic residues" evidence="1">
    <location>
        <begin position="41"/>
        <end position="56"/>
    </location>
</feature>
<evidence type="ECO:0000313" key="3">
    <source>
        <dbReference type="EMBL" id="RJP17235.1"/>
    </source>
</evidence>
<evidence type="ECO:0000256" key="1">
    <source>
        <dbReference type="SAM" id="MobiDB-lite"/>
    </source>
</evidence>
<evidence type="ECO:0000313" key="4">
    <source>
        <dbReference type="Proteomes" id="UP000265882"/>
    </source>
</evidence>
<dbReference type="SUPFAM" id="SSF46689">
    <property type="entry name" value="Homeodomain-like"/>
    <property type="match status" value="1"/>
</dbReference>
<proteinExistence type="predicted"/>
<protein>
    <recommendedName>
        <fullName evidence="2">DNA binding HTH domain-containing protein</fullName>
    </recommendedName>
</protein>
<evidence type="ECO:0000259" key="2">
    <source>
        <dbReference type="Pfam" id="PF02954"/>
    </source>
</evidence>
<accession>A0A3A4NES9</accession>